<name>A0A160T173_9CHLR</name>
<reference evidence="2" key="1">
    <citation type="submission" date="2016-01" db="EMBL/GenBank/DDBJ databases">
        <authorList>
            <person name="Mcilroy J.S."/>
            <person name="Karst M S."/>
            <person name="Albertsen M."/>
        </authorList>
    </citation>
    <scope>NUCLEOTIDE SEQUENCE</scope>
    <source>
        <strain evidence="2">Cfx-K</strain>
    </source>
</reference>
<dbReference type="EMBL" id="LN890655">
    <property type="protein sequence ID" value="CUS03576.2"/>
    <property type="molecule type" value="Genomic_DNA"/>
</dbReference>
<evidence type="ECO:0000313" key="3">
    <source>
        <dbReference type="Proteomes" id="UP000215027"/>
    </source>
</evidence>
<dbReference type="Proteomes" id="UP000215027">
    <property type="component" value="Chromosome I"/>
</dbReference>
<keyword evidence="1" id="KW-0472">Membrane</keyword>
<dbReference type="AlphaFoldDB" id="A0A160T173"/>
<keyword evidence="1" id="KW-1133">Transmembrane helix</keyword>
<feature type="transmembrane region" description="Helical" evidence="1">
    <location>
        <begin position="21"/>
        <end position="42"/>
    </location>
</feature>
<keyword evidence="1" id="KW-0812">Transmembrane</keyword>
<keyword evidence="3" id="KW-1185">Reference proteome</keyword>
<sequence>MPIFVPPYTNPNMQPKLSDRLTFPFVIEGFAISVLLLLHNALAHCWFENWG</sequence>
<proteinExistence type="predicted"/>
<gene>
    <name evidence="2" type="ORF">CFX0092_A1698</name>
</gene>
<dbReference type="KEGG" id="pbf:CFX0092_A1698"/>
<protein>
    <submittedName>
        <fullName evidence="2">Uncharacterized protein</fullName>
    </submittedName>
</protein>
<organism evidence="2 3">
    <name type="scientific">Candidatus Promineifilum breve</name>
    <dbReference type="NCBI Taxonomy" id="1806508"/>
    <lineage>
        <taxon>Bacteria</taxon>
        <taxon>Bacillati</taxon>
        <taxon>Chloroflexota</taxon>
        <taxon>Ardenticatenia</taxon>
        <taxon>Candidatus Promineifilales</taxon>
        <taxon>Candidatus Promineifilaceae</taxon>
        <taxon>Candidatus Promineifilum</taxon>
    </lineage>
</organism>
<evidence type="ECO:0000313" key="2">
    <source>
        <dbReference type="EMBL" id="CUS03576.2"/>
    </source>
</evidence>
<evidence type="ECO:0000256" key="1">
    <source>
        <dbReference type="SAM" id="Phobius"/>
    </source>
</evidence>
<accession>A0A160T173</accession>